<feature type="binding site" evidence="12">
    <location>
        <position position="135"/>
    </location>
    <ligand>
        <name>Zn(2+)</name>
        <dbReference type="ChEBI" id="CHEBI:29105"/>
        <note>catalytic</note>
    </ligand>
</feature>
<dbReference type="PANTHER" id="PTHR43221">
    <property type="entry name" value="PROTEASE HTPX"/>
    <property type="match status" value="1"/>
</dbReference>
<gene>
    <name evidence="12 14" type="primary">htpX</name>
    <name evidence="14" type="ORF">ENO47_04435</name>
</gene>
<reference evidence="14" key="1">
    <citation type="journal article" date="2020" name="mSystems">
        <title>Genome- and Community-Level Interaction Insights into Carbon Utilization and Element Cycling Functions of Hydrothermarchaeota in Hydrothermal Sediment.</title>
        <authorList>
            <person name="Zhou Z."/>
            <person name="Liu Y."/>
            <person name="Xu W."/>
            <person name="Pan J."/>
            <person name="Luo Z.H."/>
            <person name="Li M."/>
        </authorList>
    </citation>
    <scope>NUCLEOTIDE SEQUENCE [LARGE SCALE GENOMIC DNA]</scope>
    <source>
        <strain evidence="14">SpSt-132</strain>
    </source>
</reference>
<evidence type="ECO:0000256" key="1">
    <source>
        <dbReference type="ARBA" id="ARBA00004651"/>
    </source>
</evidence>
<dbReference type="InterPro" id="IPR022919">
    <property type="entry name" value="Pept_M48_protease_HtpX"/>
</dbReference>
<evidence type="ECO:0000256" key="3">
    <source>
        <dbReference type="ARBA" id="ARBA00022475"/>
    </source>
</evidence>
<protein>
    <recommendedName>
        <fullName evidence="12">Protease HtpX homolog</fullName>
        <ecNumber evidence="12">3.4.24.-</ecNumber>
    </recommendedName>
</protein>
<comment type="subcellular location">
    <subcellularLocation>
        <location evidence="1 12">Cell membrane</location>
        <topology evidence="1 12">Multi-pass membrane protein</topology>
    </subcellularLocation>
</comment>
<feature type="binding site" evidence="12">
    <location>
        <position position="131"/>
    </location>
    <ligand>
        <name>Zn(2+)</name>
        <dbReference type="ChEBI" id="CHEBI:29105"/>
        <note>catalytic</note>
    </ligand>
</feature>
<dbReference type="GO" id="GO:0004222">
    <property type="term" value="F:metalloendopeptidase activity"/>
    <property type="evidence" value="ECO:0007669"/>
    <property type="project" value="UniProtKB-UniRule"/>
</dbReference>
<dbReference type="EC" id="3.4.24.-" evidence="12"/>
<evidence type="ECO:0000256" key="2">
    <source>
        <dbReference type="ARBA" id="ARBA00009779"/>
    </source>
</evidence>
<evidence type="ECO:0000256" key="7">
    <source>
        <dbReference type="ARBA" id="ARBA00022801"/>
    </source>
</evidence>
<comment type="cofactor">
    <cofactor evidence="12">
        <name>Zn(2+)</name>
        <dbReference type="ChEBI" id="CHEBI:29105"/>
    </cofactor>
    <text evidence="12">Binds 1 zinc ion per subunit.</text>
</comment>
<dbReference type="EMBL" id="DSFP01000035">
    <property type="protein sequence ID" value="HEW45904.1"/>
    <property type="molecule type" value="Genomic_DNA"/>
</dbReference>
<keyword evidence="10 12" id="KW-0482">Metalloprotease</keyword>
<evidence type="ECO:0000256" key="4">
    <source>
        <dbReference type="ARBA" id="ARBA00022670"/>
    </source>
</evidence>
<keyword evidence="7 12" id="KW-0378">Hydrolase</keyword>
<dbReference type="Pfam" id="PF01435">
    <property type="entry name" value="Peptidase_M48"/>
    <property type="match status" value="1"/>
</dbReference>
<dbReference type="GO" id="GO:0008270">
    <property type="term" value="F:zinc ion binding"/>
    <property type="evidence" value="ECO:0007669"/>
    <property type="project" value="UniProtKB-UniRule"/>
</dbReference>
<feature type="domain" description="Peptidase M48" evidence="13">
    <location>
        <begin position="66"/>
        <end position="280"/>
    </location>
</feature>
<accession>A0A7C2Z5U8</accession>
<feature type="binding site" evidence="12">
    <location>
        <position position="207"/>
    </location>
    <ligand>
        <name>Zn(2+)</name>
        <dbReference type="ChEBI" id="CHEBI:29105"/>
        <note>catalytic</note>
    </ligand>
</feature>
<comment type="similarity">
    <text evidence="2 12">Belongs to the peptidase M48B family.</text>
</comment>
<evidence type="ECO:0000256" key="10">
    <source>
        <dbReference type="ARBA" id="ARBA00023049"/>
    </source>
</evidence>
<feature type="active site" evidence="12">
    <location>
        <position position="132"/>
    </location>
</feature>
<dbReference type="NCBIfam" id="NF002826">
    <property type="entry name" value="PRK03001.1"/>
    <property type="match status" value="1"/>
</dbReference>
<dbReference type="AlphaFoldDB" id="A0A7C2Z5U8"/>
<evidence type="ECO:0000256" key="12">
    <source>
        <dbReference type="HAMAP-Rule" id="MF_00188"/>
    </source>
</evidence>
<name>A0A7C2Z5U8_9AQUI</name>
<keyword evidence="8 12" id="KW-0862">Zinc</keyword>
<feature type="transmembrane region" description="Helical" evidence="12">
    <location>
        <begin position="7"/>
        <end position="25"/>
    </location>
</feature>
<dbReference type="HAMAP" id="MF_00188">
    <property type="entry name" value="Pept_M48_protease_HtpX"/>
    <property type="match status" value="1"/>
</dbReference>
<dbReference type="InterPro" id="IPR001915">
    <property type="entry name" value="Peptidase_M48"/>
</dbReference>
<evidence type="ECO:0000256" key="5">
    <source>
        <dbReference type="ARBA" id="ARBA00022692"/>
    </source>
</evidence>
<keyword evidence="6 12" id="KW-0479">Metal-binding</keyword>
<dbReference type="CDD" id="cd07336">
    <property type="entry name" value="M48B_HtpX_like"/>
    <property type="match status" value="1"/>
</dbReference>
<evidence type="ECO:0000256" key="6">
    <source>
        <dbReference type="ARBA" id="ARBA00022723"/>
    </source>
</evidence>
<evidence type="ECO:0000259" key="13">
    <source>
        <dbReference type="Pfam" id="PF01435"/>
    </source>
</evidence>
<feature type="transmembrane region" description="Helical" evidence="12">
    <location>
        <begin position="141"/>
        <end position="161"/>
    </location>
</feature>
<dbReference type="InterPro" id="IPR050083">
    <property type="entry name" value="HtpX_protease"/>
</dbReference>
<organism evidence="14">
    <name type="scientific">Hydrogenobacter sp</name>
    <dbReference type="NCBI Taxonomy" id="2152829"/>
    <lineage>
        <taxon>Bacteria</taxon>
        <taxon>Pseudomonadati</taxon>
        <taxon>Aquificota</taxon>
        <taxon>Aquificia</taxon>
        <taxon>Aquificales</taxon>
        <taxon>Aquificaceae</taxon>
        <taxon>Hydrogenobacter</taxon>
    </lineage>
</organism>
<proteinExistence type="inferred from homology"/>
<evidence type="ECO:0000313" key="14">
    <source>
        <dbReference type="EMBL" id="HEW45904.1"/>
    </source>
</evidence>
<comment type="caution">
    <text evidence="14">The sequence shown here is derived from an EMBL/GenBank/DDBJ whole genome shotgun (WGS) entry which is preliminary data.</text>
</comment>
<evidence type="ECO:0000256" key="9">
    <source>
        <dbReference type="ARBA" id="ARBA00022989"/>
    </source>
</evidence>
<feature type="transmembrane region" description="Helical" evidence="12">
    <location>
        <begin position="31"/>
        <end position="48"/>
    </location>
</feature>
<feature type="transmembrane region" description="Helical" evidence="12">
    <location>
        <begin position="181"/>
        <end position="202"/>
    </location>
</feature>
<dbReference type="GO" id="GO:0006508">
    <property type="term" value="P:proteolysis"/>
    <property type="evidence" value="ECO:0007669"/>
    <property type="project" value="UniProtKB-KW"/>
</dbReference>
<evidence type="ECO:0000256" key="8">
    <source>
        <dbReference type="ARBA" id="ARBA00022833"/>
    </source>
</evidence>
<dbReference type="GO" id="GO:0005886">
    <property type="term" value="C:plasma membrane"/>
    <property type="evidence" value="ECO:0007669"/>
    <property type="project" value="UniProtKB-SubCell"/>
</dbReference>
<sequence length="291" mass="32026">MGYAIRSAILLGALTGLFLFVGHLIGGKTGMTIALVLAGIMNFIAYWFSDKIVLAMYGAREIPYEEAPWLHRMVEDLAQRANIPKPKIYLVPMEQPNAFATGRGPSNGAVAVTSGILQILDERELRGVLAHEIGHIKNRDVLVATMAATIAGAISYLVNMFQWALLLGHSRDEENNNPLSIIASIAMIIITPIIATIIQMAISRSREYMADETGARISGDPLALASALEKIHNYVHQIPAEVNQGTAHLFIENPLSGQSIWELFSTHPSTEKRIERLKELARQMGVYSYSY</sequence>
<keyword evidence="9 12" id="KW-1133">Transmembrane helix</keyword>
<keyword evidence="3 12" id="KW-1003">Cell membrane</keyword>
<dbReference type="Gene3D" id="3.30.2010.10">
    <property type="entry name" value="Metalloproteases ('zincins'), catalytic domain"/>
    <property type="match status" value="1"/>
</dbReference>
<dbReference type="PANTHER" id="PTHR43221:SF1">
    <property type="entry name" value="PROTEASE HTPX"/>
    <property type="match status" value="1"/>
</dbReference>
<keyword evidence="11 12" id="KW-0472">Membrane</keyword>
<evidence type="ECO:0000256" key="11">
    <source>
        <dbReference type="ARBA" id="ARBA00023136"/>
    </source>
</evidence>
<keyword evidence="4 12" id="KW-0645">Protease</keyword>
<keyword evidence="5 12" id="KW-0812">Transmembrane</keyword>